<reference evidence="4" key="1">
    <citation type="submission" date="2016-11" db="EMBL/GenBank/DDBJ databases">
        <authorList>
            <person name="Varghese N."/>
            <person name="Submissions S."/>
        </authorList>
    </citation>
    <scope>NUCLEOTIDE SEQUENCE [LARGE SCALE GENOMIC DNA]</scope>
    <source>
        <strain evidence="4">DSM 3071</strain>
    </source>
</reference>
<organism evidence="3 4">
    <name type="scientific">Butyrivibrio fibrisolvens DSM 3071</name>
    <dbReference type="NCBI Taxonomy" id="1121131"/>
    <lineage>
        <taxon>Bacteria</taxon>
        <taxon>Bacillati</taxon>
        <taxon>Bacillota</taxon>
        <taxon>Clostridia</taxon>
        <taxon>Lachnospirales</taxon>
        <taxon>Lachnospiraceae</taxon>
        <taxon>Butyrivibrio</taxon>
    </lineage>
</organism>
<dbReference type="AlphaFoldDB" id="A0A1M6CYS8"/>
<keyword evidence="4" id="KW-1185">Reference proteome</keyword>
<dbReference type="EMBL" id="FQXK01000036">
    <property type="protein sequence ID" value="SHI66146.1"/>
    <property type="molecule type" value="Genomic_DNA"/>
</dbReference>
<evidence type="ECO:0000256" key="1">
    <source>
        <dbReference type="ARBA" id="ARBA00022801"/>
    </source>
</evidence>
<feature type="domain" description="CN hydrolase" evidence="2">
    <location>
        <begin position="1"/>
        <end position="247"/>
    </location>
</feature>
<sequence>MMIALAAVGFRNGNITYNKEKIKTVIRDHGYKQADIVLFGETFLQGFDSLSWNYDSDKSIAVKMNDPIIDEIRKTAKEYSVAVSFGYIEKTEGSLFSSQLTVDKDGEILDNFRRVSVGWKEPVADLQYKEGDGFHTFLFEDKNFAVGLCGDLWDDVYVEQMKELNADIVLWPVYTDFNYEEWNKTIKYEYAEQSVRFGHDVCLVNSVCLDREGSEIAKGGAAYFQDGRIKCQTPAGEESILYVPVSSNAKGIEP</sequence>
<dbReference type="SUPFAM" id="SSF56317">
    <property type="entry name" value="Carbon-nitrogen hydrolase"/>
    <property type="match status" value="1"/>
</dbReference>
<evidence type="ECO:0000313" key="3">
    <source>
        <dbReference type="EMBL" id="SHI66146.1"/>
    </source>
</evidence>
<dbReference type="CDD" id="cd07197">
    <property type="entry name" value="nitrilase"/>
    <property type="match status" value="1"/>
</dbReference>
<dbReference type="OrthoDB" id="9811121at2"/>
<protein>
    <submittedName>
        <fullName evidence="3">N-carbamoylputrescine amidase</fullName>
    </submittedName>
</protein>
<dbReference type="InterPro" id="IPR050345">
    <property type="entry name" value="Aliph_Amidase/BUP"/>
</dbReference>
<evidence type="ECO:0000313" key="4">
    <source>
        <dbReference type="Proteomes" id="UP000184278"/>
    </source>
</evidence>
<evidence type="ECO:0000259" key="2">
    <source>
        <dbReference type="PROSITE" id="PS50263"/>
    </source>
</evidence>
<dbReference type="RefSeq" id="WP_073389551.1">
    <property type="nucleotide sequence ID" value="NZ_FQXK01000036.1"/>
</dbReference>
<dbReference type="Pfam" id="PF00795">
    <property type="entry name" value="CN_hydrolase"/>
    <property type="match status" value="1"/>
</dbReference>
<name>A0A1M6CYS8_BUTFI</name>
<gene>
    <name evidence="3" type="ORF">SAMN02745229_03420</name>
</gene>
<dbReference type="InterPro" id="IPR036526">
    <property type="entry name" value="C-N_Hydrolase_sf"/>
</dbReference>
<dbReference type="Gene3D" id="3.60.110.10">
    <property type="entry name" value="Carbon-nitrogen hydrolase"/>
    <property type="match status" value="1"/>
</dbReference>
<proteinExistence type="predicted"/>
<dbReference type="PANTHER" id="PTHR43674">
    <property type="entry name" value="NITRILASE C965.09-RELATED"/>
    <property type="match status" value="1"/>
</dbReference>
<dbReference type="GO" id="GO:0016811">
    <property type="term" value="F:hydrolase activity, acting on carbon-nitrogen (but not peptide) bonds, in linear amides"/>
    <property type="evidence" value="ECO:0007669"/>
    <property type="project" value="UniProtKB-ARBA"/>
</dbReference>
<dbReference type="InterPro" id="IPR003010">
    <property type="entry name" value="C-N_Hydrolase"/>
</dbReference>
<keyword evidence="1" id="KW-0378">Hydrolase</keyword>
<accession>A0A1M6CYS8</accession>
<dbReference type="GeneID" id="89511120"/>
<dbReference type="Proteomes" id="UP000184278">
    <property type="component" value="Unassembled WGS sequence"/>
</dbReference>
<dbReference type="PROSITE" id="PS50263">
    <property type="entry name" value="CN_HYDROLASE"/>
    <property type="match status" value="1"/>
</dbReference>
<dbReference type="STRING" id="1121131.SAMN02745229_03420"/>
<dbReference type="PANTHER" id="PTHR43674:SF2">
    <property type="entry name" value="BETA-UREIDOPROPIONASE"/>
    <property type="match status" value="1"/>
</dbReference>